<evidence type="ECO:0000313" key="1">
    <source>
        <dbReference type="EMBL" id="KIU28226.1"/>
    </source>
</evidence>
<dbReference type="PATRIC" id="fig|1549858.7.peg.573"/>
<protein>
    <submittedName>
        <fullName evidence="1">Uncharacterized protein</fullName>
    </submittedName>
</protein>
<accession>A0A0D1ML49</accession>
<dbReference type="AlphaFoldDB" id="A0A0D1ML49"/>
<reference evidence="1 2" key="1">
    <citation type="submission" date="2015-01" db="EMBL/GenBank/DDBJ databases">
        <title>Genome of Sphingomonas taxi strain 30a.</title>
        <authorList>
            <person name="Eevers N."/>
            <person name="Van Hamme J."/>
            <person name="Bottos E."/>
            <person name="Weyens N."/>
            <person name="Vangronsveld J."/>
        </authorList>
    </citation>
    <scope>NUCLEOTIDE SEQUENCE [LARGE SCALE GENOMIC DNA]</scope>
    <source>
        <strain evidence="1 2">30a</strain>
    </source>
</reference>
<name>A0A0D1ML49_9SPHN</name>
<organism evidence="1 2">
    <name type="scientific">Sphingomonas melonis</name>
    <dbReference type="NCBI Taxonomy" id="152682"/>
    <lineage>
        <taxon>Bacteria</taxon>
        <taxon>Pseudomonadati</taxon>
        <taxon>Pseudomonadota</taxon>
        <taxon>Alphaproteobacteria</taxon>
        <taxon>Sphingomonadales</taxon>
        <taxon>Sphingomonadaceae</taxon>
        <taxon>Sphingomonas</taxon>
    </lineage>
</organism>
<gene>
    <name evidence="1" type="ORF">SR41_08350</name>
</gene>
<dbReference type="EMBL" id="JXTP01000033">
    <property type="protein sequence ID" value="KIU28226.1"/>
    <property type="molecule type" value="Genomic_DNA"/>
</dbReference>
<proteinExistence type="predicted"/>
<comment type="caution">
    <text evidence="1">The sequence shown here is derived from an EMBL/GenBank/DDBJ whole genome shotgun (WGS) entry which is preliminary data.</text>
</comment>
<sequence length="84" mass="9220">MHDSDPTGIVAQKIEALRKPGGRSRAGHDNHLFSVTPCRYQNSLAYTAEGIPTEPLHGRRRAADFTADAIAARYEALYLAAVRQ</sequence>
<dbReference type="Proteomes" id="UP000033203">
    <property type="component" value="Unassembled WGS sequence"/>
</dbReference>
<evidence type="ECO:0000313" key="2">
    <source>
        <dbReference type="Proteomes" id="UP000033203"/>
    </source>
</evidence>